<dbReference type="Proteomes" id="UP001345219">
    <property type="component" value="Chromosome 12"/>
</dbReference>
<name>A0AAN7JLW7_9MYRT</name>
<sequence>MEAMNKWLAFSLSGGGGHRQPEPQPPASIQQGISDWTSADHGAGETNCRRVHQYSSESSSSGDQLAMLMSGPAPGSSSCSNNRINSSMIPELYDQPDAPKLENFLGLHPFAAAHCNNPYTDGSTSRPNYLAHYSLTDNAAAETNPCVNLPRNNNHPNSGGGGSSSSIGLSMIKSWLRNQPLGPPAGVNEHGISSTAMDARNKILTLSMSAEGELQSLSSSGAPLSLLAPAISHGAGTSPLVQSDHDHDNISNNNDSDKLQQDSSSSPSPYNALTRSFIHLELVDAEHERASLQFIWGADFPRTGGSLMSTYENHGGGSGSGSAMATVLGGIHSYAEAAAGWPSMAGSFPQAPLAGQIPLYGFGHGHSQGQSVMHRNWGCKQEQPEQEADGGGTSVYTDHRRHHFSSLGMGSTTHNFFQQLDSGGGGSMAVLPPSYLMNSAASATTVSNPDFHVLSNAAYASNVAEYGGPITDHHDQESGSGHHSVMYGSTVDQAAAAYGTYQSQHSMDGSGSDRYVSWVPTGIPVAAGSSANASSRAPRVGNMSMPVNHHGAPTFTVWPPE</sequence>
<reference evidence="2 3" key="1">
    <citation type="journal article" date="2023" name="Hortic Res">
        <title>Pangenome of water caltrop reveals structural variations and asymmetric subgenome divergence after allopolyploidization.</title>
        <authorList>
            <person name="Zhang X."/>
            <person name="Chen Y."/>
            <person name="Wang L."/>
            <person name="Yuan Y."/>
            <person name="Fang M."/>
            <person name="Shi L."/>
            <person name="Lu R."/>
            <person name="Comes H.P."/>
            <person name="Ma Y."/>
            <person name="Chen Y."/>
            <person name="Huang G."/>
            <person name="Zhou Y."/>
            <person name="Zheng Z."/>
            <person name="Qiu Y."/>
        </authorList>
    </citation>
    <scope>NUCLEOTIDE SEQUENCE [LARGE SCALE GENOMIC DNA]</scope>
    <source>
        <tissue evidence="2">Roots</tissue>
    </source>
</reference>
<feature type="region of interest" description="Disordered" evidence="1">
    <location>
        <begin position="236"/>
        <end position="270"/>
    </location>
</feature>
<evidence type="ECO:0000313" key="2">
    <source>
        <dbReference type="EMBL" id="KAK4748735.1"/>
    </source>
</evidence>
<evidence type="ECO:0000313" key="3">
    <source>
        <dbReference type="Proteomes" id="UP001345219"/>
    </source>
</evidence>
<feature type="region of interest" description="Disordered" evidence="1">
    <location>
        <begin position="12"/>
        <end position="44"/>
    </location>
</feature>
<accession>A0AAN7JLW7</accession>
<protein>
    <submittedName>
        <fullName evidence="2">Uncharacterized protein</fullName>
    </submittedName>
</protein>
<dbReference type="AlphaFoldDB" id="A0AAN7JLW7"/>
<evidence type="ECO:0000256" key="1">
    <source>
        <dbReference type="SAM" id="MobiDB-lite"/>
    </source>
</evidence>
<keyword evidence="3" id="KW-1185">Reference proteome</keyword>
<gene>
    <name evidence="2" type="ORF">SAY87_015321</name>
</gene>
<proteinExistence type="predicted"/>
<feature type="compositionally biased region" description="Basic and acidic residues" evidence="1">
    <location>
        <begin position="243"/>
        <end position="260"/>
    </location>
</feature>
<feature type="region of interest" description="Disordered" evidence="1">
    <location>
        <begin position="144"/>
        <end position="165"/>
    </location>
</feature>
<feature type="compositionally biased region" description="Polar residues" evidence="1">
    <location>
        <begin position="27"/>
        <end position="37"/>
    </location>
</feature>
<organism evidence="2 3">
    <name type="scientific">Trapa incisa</name>
    <dbReference type="NCBI Taxonomy" id="236973"/>
    <lineage>
        <taxon>Eukaryota</taxon>
        <taxon>Viridiplantae</taxon>
        <taxon>Streptophyta</taxon>
        <taxon>Embryophyta</taxon>
        <taxon>Tracheophyta</taxon>
        <taxon>Spermatophyta</taxon>
        <taxon>Magnoliopsida</taxon>
        <taxon>eudicotyledons</taxon>
        <taxon>Gunneridae</taxon>
        <taxon>Pentapetalae</taxon>
        <taxon>rosids</taxon>
        <taxon>malvids</taxon>
        <taxon>Myrtales</taxon>
        <taxon>Lythraceae</taxon>
        <taxon>Trapa</taxon>
    </lineage>
</organism>
<dbReference type="EMBL" id="JAXIOK010000019">
    <property type="protein sequence ID" value="KAK4748735.1"/>
    <property type="molecule type" value="Genomic_DNA"/>
</dbReference>
<comment type="caution">
    <text evidence="2">The sequence shown here is derived from an EMBL/GenBank/DDBJ whole genome shotgun (WGS) entry which is preliminary data.</text>
</comment>